<dbReference type="Pfam" id="PF13242">
    <property type="entry name" value="Hydrolase_like"/>
    <property type="match status" value="1"/>
</dbReference>
<gene>
    <name evidence="1" type="ORF">WJX75_000364</name>
</gene>
<reference evidence="1 2" key="1">
    <citation type="journal article" date="2024" name="Nat. Commun.">
        <title>Phylogenomics reveals the evolutionary origins of lichenization in chlorophyte algae.</title>
        <authorList>
            <person name="Puginier C."/>
            <person name="Libourel C."/>
            <person name="Otte J."/>
            <person name="Skaloud P."/>
            <person name="Haon M."/>
            <person name="Grisel S."/>
            <person name="Petersen M."/>
            <person name="Berrin J.G."/>
            <person name="Delaux P.M."/>
            <person name="Dal Grande F."/>
            <person name="Keller J."/>
        </authorList>
    </citation>
    <scope>NUCLEOTIDE SEQUENCE [LARGE SCALE GENOMIC DNA]</scope>
    <source>
        <strain evidence="1 2">SAG 216-7</strain>
    </source>
</reference>
<dbReference type="EMBL" id="JALJOT010000003">
    <property type="protein sequence ID" value="KAK9916239.1"/>
    <property type="molecule type" value="Genomic_DNA"/>
</dbReference>
<dbReference type="PANTHER" id="PTHR19288">
    <property type="entry name" value="4-NITROPHENYLPHOSPHATASE-RELATED"/>
    <property type="match status" value="1"/>
</dbReference>
<proteinExistence type="predicted"/>
<sequence length="264" mass="28080">MKARSTRNVRCEAQNPVHITRISDLPSQYTAVLLDQFEDAFVGAITSGEVTHNALLNRQGEFWETLGNKCIHLTWGARGSISLEGLGLEVVRDVEEADFILTHGTEALGGGDGVDPTPISLQEIREILAVAAAKDLPLLIANPDIVTVDRSLLAVMPGQFGNWYNEMGGKACVLLGKPASVIYQGAMQLLGISDPKSVIAIGDSLEHDIAGAQSAGCDSVFVAGGIHAEELGISGKSTKIDGEKLEALYAQFGAHPTYVIPYLQ</sequence>
<name>A0ABR2YWH8_9CHLO</name>
<dbReference type="Proteomes" id="UP001491310">
    <property type="component" value="Unassembled WGS sequence"/>
</dbReference>
<dbReference type="InterPro" id="IPR036412">
    <property type="entry name" value="HAD-like_sf"/>
</dbReference>
<dbReference type="PANTHER" id="PTHR19288:SF90">
    <property type="entry name" value="OS08G0542600 PROTEIN"/>
    <property type="match status" value="1"/>
</dbReference>
<accession>A0ABR2YWH8</accession>
<organism evidence="1 2">
    <name type="scientific">Coccomyxa subellipsoidea</name>
    <dbReference type="NCBI Taxonomy" id="248742"/>
    <lineage>
        <taxon>Eukaryota</taxon>
        <taxon>Viridiplantae</taxon>
        <taxon>Chlorophyta</taxon>
        <taxon>core chlorophytes</taxon>
        <taxon>Trebouxiophyceae</taxon>
        <taxon>Trebouxiophyceae incertae sedis</taxon>
        <taxon>Coccomyxaceae</taxon>
        <taxon>Coccomyxa</taxon>
    </lineage>
</organism>
<dbReference type="SUPFAM" id="SSF56784">
    <property type="entry name" value="HAD-like"/>
    <property type="match status" value="1"/>
</dbReference>
<dbReference type="InterPro" id="IPR023214">
    <property type="entry name" value="HAD_sf"/>
</dbReference>
<evidence type="ECO:0000313" key="1">
    <source>
        <dbReference type="EMBL" id="KAK9916239.1"/>
    </source>
</evidence>
<keyword evidence="2" id="KW-1185">Reference proteome</keyword>
<evidence type="ECO:0008006" key="3">
    <source>
        <dbReference type="Google" id="ProtNLM"/>
    </source>
</evidence>
<comment type="caution">
    <text evidence="1">The sequence shown here is derived from an EMBL/GenBank/DDBJ whole genome shotgun (WGS) entry which is preliminary data.</text>
</comment>
<dbReference type="Gene3D" id="3.40.50.1000">
    <property type="entry name" value="HAD superfamily/HAD-like"/>
    <property type="match status" value="1"/>
</dbReference>
<evidence type="ECO:0000313" key="2">
    <source>
        <dbReference type="Proteomes" id="UP001491310"/>
    </source>
</evidence>
<protein>
    <recommendedName>
        <fullName evidence="3">HAD-like protein</fullName>
    </recommendedName>
</protein>